<gene>
    <name evidence="1" type="ORF">HA142_06295</name>
</gene>
<dbReference type="EMBL" id="JAAORC010000002">
    <property type="protein sequence ID" value="MBO8223120.1"/>
    <property type="molecule type" value="Genomic_DNA"/>
</dbReference>
<reference evidence="1" key="1">
    <citation type="submission" date="2020-03" db="EMBL/GenBank/DDBJ databases">
        <title>Genome differentiation and subclade ecological adaptation of Prochlorococcus HLII clade in the global ocean.</title>
        <authorList>
            <person name="Yan W."/>
            <person name="Fen X."/>
            <person name="Zhang W."/>
        </authorList>
    </citation>
    <scope>NUCLEOTIDE SEQUENCE</scope>
    <source>
        <strain evidence="1">XMU1401</strain>
    </source>
</reference>
<evidence type="ECO:0000313" key="1">
    <source>
        <dbReference type="EMBL" id="MBO8223120.1"/>
    </source>
</evidence>
<organism evidence="1 2">
    <name type="scientific">Prochlorococcus marinus str. XMU1401</name>
    <dbReference type="NCBI Taxonomy" id="2052594"/>
    <lineage>
        <taxon>Bacteria</taxon>
        <taxon>Bacillati</taxon>
        <taxon>Cyanobacteriota</taxon>
        <taxon>Cyanophyceae</taxon>
        <taxon>Synechococcales</taxon>
        <taxon>Prochlorococcaceae</taxon>
        <taxon>Prochlorococcus</taxon>
    </lineage>
</organism>
<evidence type="ECO:0000313" key="2">
    <source>
        <dbReference type="Proteomes" id="UP000666562"/>
    </source>
</evidence>
<comment type="caution">
    <text evidence="1">The sequence shown here is derived from an EMBL/GenBank/DDBJ whole genome shotgun (WGS) entry which is preliminary data.</text>
</comment>
<dbReference type="AlphaFoldDB" id="A0A8I1X0R1"/>
<name>A0A8I1X0R1_PROMR</name>
<sequence length="198" mass="22608">MAKPIIVSINKKNSIFQLKKIERKKLYGFRKRLAIDENNDECKRASLTEDGEVLIKSGMTSQGWFIEEGKQIESNEIGAIDENNNELSLIPSTLGINQDLEGPMNPKDLLDLSVTASYSIIPDEISDDLKISLEKGEIWKFNFNFRSDYRMETSYILKNESGYFVIVGVPNQANFLSLNAPPPLEEEEEEEDLDFEMF</sequence>
<protein>
    <submittedName>
        <fullName evidence="1">Uncharacterized protein</fullName>
    </submittedName>
</protein>
<accession>A0A8I1X0R1</accession>
<dbReference type="Proteomes" id="UP000666562">
    <property type="component" value="Unassembled WGS sequence"/>
</dbReference>
<dbReference type="RefSeq" id="WP_100883814.1">
    <property type="nucleotide sequence ID" value="NZ_JAAORC010000002.1"/>
</dbReference>
<proteinExistence type="predicted"/>